<dbReference type="EMBL" id="CP091092">
    <property type="protein sequence ID" value="WFN36680.1"/>
    <property type="molecule type" value="Genomic_DNA"/>
</dbReference>
<evidence type="ECO:0000313" key="14">
    <source>
        <dbReference type="Proteomes" id="UP001218895"/>
    </source>
</evidence>
<keyword evidence="3" id="KW-0597">Phosphoprotein</keyword>
<keyword evidence="5" id="KW-0547">Nucleotide-binding</keyword>
<dbReference type="Gene3D" id="6.10.340.10">
    <property type="match status" value="1"/>
</dbReference>
<dbReference type="SUPFAM" id="SSF55785">
    <property type="entry name" value="PYP-like sensor domain (PAS domain)"/>
    <property type="match status" value="1"/>
</dbReference>
<evidence type="ECO:0000256" key="7">
    <source>
        <dbReference type="ARBA" id="ARBA00022840"/>
    </source>
</evidence>
<dbReference type="SMART" id="SM00091">
    <property type="entry name" value="PAS"/>
    <property type="match status" value="1"/>
</dbReference>
<dbReference type="InterPro" id="IPR011495">
    <property type="entry name" value="Sig_transdc_His_kin_sub2_dim/P"/>
</dbReference>
<keyword evidence="9" id="KW-1133">Transmembrane helix</keyword>
<dbReference type="Pfam" id="PF02518">
    <property type="entry name" value="HATPase_c"/>
    <property type="match status" value="1"/>
</dbReference>
<dbReference type="GeneID" id="79950962"/>
<feature type="domain" description="HAMP" evidence="12">
    <location>
        <begin position="334"/>
        <end position="386"/>
    </location>
</feature>
<dbReference type="GO" id="GO:0005524">
    <property type="term" value="F:ATP binding"/>
    <property type="evidence" value="ECO:0007669"/>
    <property type="project" value="UniProtKB-KW"/>
</dbReference>
<evidence type="ECO:0000256" key="4">
    <source>
        <dbReference type="ARBA" id="ARBA00022679"/>
    </source>
</evidence>
<evidence type="ECO:0000259" key="12">
    <source>
        <dbReference type="PROSITE" id="PS50885"/>
    </source>
</evidence>
<evidence type="ECO:0000259" key="11">
    <source>
        <dbReference type="PROSITE" id="PS50112"/>
    </source>
</evidence>
<name>A0AAF0FVH0_9EURY</name>
<evidence type="ECO:0000256" key="9">
    <source>
        <dbReference type="SAM" id="Phobius"/>
    </source>
</evidence>
<dbReference type="PROSITE" id="PS50109">
    <property type="entry name" value="HIS_KIN"/>
    <property type="match status" value="1"/>
</dbReference>
<proteinExistence type="predicted"/>
<dbReference type="SUPFAM" id="SSF55874">
    <property type="entry name" value="ATPase domain of HSP90 chaperone/DNA topoisomerase II/histidine kinase"/>
    <property type="match status" value="1"/>
</dbReference>
<evidence type="ECO:0000256" key="1">
    <source>
        <dbReference type="ARBA" id="ARBA00000085"/>
    </source>
</evidence>
<dbReference type="CDD" id="cd00130">
    <property type="entry name" value="PAS"/>
    <property type="match status" value="1"/>
</dbReference>
<comment type="catalytic activity">
    <reaction evidence="1">
        <text>ATP + protein L-histidine = ADP + protein N-phospho-L-histidine.</text>
        <dbReference type="EC" id="2.7.13.3"/>
    </reaction>
</comment>
<keyword evidence="9" id="KW-0472">Membrane</keyword>
<protein>
    <recommendedName>
        <fullName evidence="2">histidine kinase</fullName>
        <ecNumber evidence="2">2.7.13.3</ecNumber>
    </recommendedName>
</protein>
<dbReference type="InterPro" id="IPR000014">
    <property type="entry name" value="PAS"/>
</dbReference>
<evidence type="ECO:0000259" key="10">
    <source>
        <dbReference type="PROSITE" id="PS50109"/>
    </source>
</evidence>
<dbReference type="Pfam" id="PF00989">
    <property type="entry name" value="PAS"/>
    <property type="match status" value="1"/>
</dbReference>
<dbReference type="InterPro" id="IPR005467">
    <property type="entry name" value="His_kinase_dom"/>
</dbReference>
<evidence type="ECO:0000256" key="8">
    <source>
        <dbReference type="SAM" id="Coils"/>
    </source>
</evidence>
<keyword evidence="6" id="KW-0418">Kinase</keyword>
<accession>A0AAF0FVH0</accession>
<gene>
    <name evidence="13" type="ORF">L1994_11140</name>
</gene>
<evidence type="ECO:0000313" key="13">
    <source>
        <dbReference type="EMBL" id="WFN36680.1"/>
    </source>
</evidence>
<dbReference type="AlphaFoldDB" id="A0AAF0FVH0"/>
<dbReference type="InterPro" id="IPR036890">
    <property type="entry name" value="HATPase_C_sf"/>
</dbReference>
<dbReference type="GO" id="GO:0006355">
    <property type="term" value="P:regulation of DNA-templated transcription"/>
    <property type="evidence" value="ECO:0007669"/>
    <property type="project" value="InterPro"/>
</dbReference>
<keyword evidence="4" id="KW-0808">Transferase</keyword>
<dbReference type="Pfam" id="PF07568">
    <property type="entry name" value="HisKA_2"/>
    <property type="match status" value="1"/>
</dbReference>
<sequence>MNKKKEKDGKNPKKVYSYESYLFSAIFLLTLFLVTSSLLLGFAHSSELIHNDVIRSQDEVSSNIYQLISTINKGLEIYDMSLNSRAEAYFKYFYEEYEKSGRNLDLMNLESLKQTKGDDVTFYIIDENFVITHSTNPSSIGLDFKSYAPHYTDYLERVRLSSGFFPERVLTEAETGLLKKFAYMPSPDNKYIFEVSILDENFNTIRKNMKYTDAVDEIVASNPYVKDVRIFNVVHKEVGNSSFSADSNFSAFLDGIFSSETGTDVYNEKTGRTLRYIHIPGKSEIYASDNSLIAEIQLDNSPFESMMAGFVLQFLLLGIFSTGLCIAFAIIVSHHFSSRIKGIVDDISIISAGDLNHSIKDTNAAEFQILNDSINLMVKKIRKNIKNLEKTREILTQEKEKAEMYFSLADVIFIISDIRGIVTDINQKSLDVFEYTKTEAIGNDFFSLIFTDNNREIVKSLFYENIDSDQKKAFCFRCKTKTKGGEIKDVSLSTVFLRDNDGKITGWLTTGNDETDEIKIKRELESSLNQKNALLREVHHRVKNNLQVMISLLDLKSYSPDNKELTDFIKDSKSKINAMALVHEIMYRKNDFKAVNISEYTKDVISGTFSIWRPEADIDVFYDIDSLYFDLDHSIPYGILITELASNALIHAFKDRKTGKITISLKKKSTDTLVLVFSDDGCGLLKDSIIKEKNTVGMNLIRNLTRQLSGEMEIVRGNGTTFIITFENPIEQIRF</sequence>
<keyword evidence="9" id="KW-0812">Transmembrane</keyword>
<dbReference type="NCBIfam" id="TIGR00229">
    <property type="entry name" value="sensory_box"/>
    <property type="match status" value="1"/>
</dbReference>
<keyword evidence="8" id="KW-0175">Coiled coil</keyword>
<dbReference type="InterPro" id="IPR013767">
    <property type="entry name" value="PAS_fold"/>
</dbReference>
<feature type="transmembrane region" description="Helical" evidence="9">
    <location>
        <begin position="21"/>
        <end position="43"/>
    </location>
</feature>
<evidence type="ECO:0000256" key="3">
    <source>
        <dbReference type="ARBA" id="ARBA00022553"/>
    </source>
</evidence>
<dbReference type="InterPro" id="IPR035965">
    <property type="entry name" value="PAS-like_dom_sf"/>
</dbReference>
<dbReference type="InterPro" id="IPR003594">
    <property type="entry name" value="HATPase_dom"/>
</dbReference>
<dbReference type="PANTHER" id="PTHR41523">
    <property type="entry name" value="TWO-COMPONENT SYSTEM SENSOR PROTEIN"/>
    <property type="match status" value="1"/>
</dbReference>
<feature type="coiled-coil region" evidence="8">
    <location>
        <begin position="371"/>
        <end position="405"/>
    </location>
</feature>
<dbReference type="InterPro" id="IPR003660">
    <property type="entry name" value="HAMP_dom"/>
</dbReference>
<dbReference type="PROSITE" id="PS50112">
    <property type="entry name" value="PAS"/>
    <property type="match status" value="1"/>
</dbReference>
<feature type="domain" description="Histidine kinase" evidence="10">
    <location>
        <begin position="537"/>
        <end position="732"/>
    </location>
</feature>
<dbReference type="GO" id="GO:0016020">
    <property type="term" value="C:membrane"/>
    <property type="evidence" value="ECO:0007669"/>
    <property type="project" value="InterPro"/>
</dbReference>
<organism evidence="13 14">
    <name type="scientific">Methanomicrobium antiquum</name>
    <dbReference type="NCBI Taxonomy" id="487686"/>
    <lineage>
        <taxon>Archaea</taxon>
        <taxon>Methanobacteriati</taxon>
        <taxon>Methanobacteriota</taxon>
        <taxon>Stenosarchaea group</taxon>
        <taxon>Methanomicrobia</taxon>
        <taxon>Methanomicrobiales</taxon>
        <taxon>Methanomicrobiaceae</taxon>
        <taxon>Methanomicrobium</taxon>
    </lineage>
</organism>
<dbReference type="Gene3D" id="3.30.450.20">
    <property type="entry name" value="PAS domain"/>
    <property type="match status" value="1"/>
</dbReference>
<dbReference type="EC" id="2.7.13.3" evidence="2"/>
<dbReference type="Gene3D" id="3.30.565.10">
    <property type="entry name" value="Histidine kinase-like ATPase, C-terminal domain"/>
    <property type="match status" value="1"/>
</dbReference>
<dbReference type="PROSITE" id="PS50885">
    <property type="entry name" value="HAMP"/>
    <property type="match status" value="1"/>
</dbReference>
<evidence type="ECO:0000256" key="2">
    <source>
        <dbReference type="ARBA" id="ARBA00012438"/>
    </source>
</evidence>
<dbReference type="PANTHER" id="PTHR41523:SF8">
    <property type="entry name" value="ETHYLENE RESPONSE SENSOR PROTEIN"/>
    <property type="match status" value="1"/>
</dbReference>
<keyword evidence="14" id="KW-1185">Reference proteome</keyword>
<evidence type="ECO:0000256" key="5">
    <source>
        <dbReference type="ARBA" id="ARBA00022741"/>
    </source>
</evidence>
<dbReference type="SMART" id="SM00387">
    <property type="entry name" value="HATPase_c"/>
    <property type="match status" value="1"/>
</dbReference>
<dbReference type="GO" id="GO:0004673">
    <property type="term" value="F:protein histidine kinase activity"/>
    <property type="evidence" value="ECO:0007669"/>
    <property type="project" value="UniProtKB-EC"/>
</dbReference>
<dbReference type="Proteomes" id="UP001218895">
    <property type="component" value="Chromosome"/>
</dbReference>
<keyword evidence="7" id="KW-0067">ATP-binding</keyword>
<dbReference type="GO" id="GO:0007165">
    <property type="term" value="P:signal transduction"/>
    <property type="evidence" value="ECO:0007669"/>
    <property type="project" value="InterPro"/>
</dbReference>
<dbReference type="KEGG" id="manq:L1994_11140"/>
<reference evidence="13" key="1">
    <citation type="submission" date="2022-01" db="EMBL/GenBank/DDBJ databases">
        <title>Complete genome of Methanomicrobium antiquum DSM 21220.</title>
        <authorList>
            <person name="Chen S.-C."/>
            <person name="You Y.-T."/>
            <person name="Zhou Y.-Z."/>
            <person name="Lai M.-C."/>
        </authorList>
    </citation>
    <scope>NUCLEOTIDE SEQUENCE</scope>
    <source>
        <strain evidence="13">DSM 21220</strain>
    </source>
</reference>
<feature type="transmembrane region" description="Helical" evidence="9">
    <location>
        <begin position="310"/>
        <end position="332"/>
    </location>
</feature>
<evidence type="ECO:0000256" key="6">
    <source>
        <dbReference type="ARBA" id="ARBA00022777"/>
    </source>
</evidence>
<dbReference type="RefSeq" id="WP_278099517.1">
    <property type="nucleotide sequence ID" value="NZ_CP091092.1"/>
</dbReference>
<feature type="domain" description="PAS" evidence="11">
    <location>
        <begin position="398"/>
        <end position="469"/>
    </location>
</feature>